<protein>
    <submittedName>
        <fullName evidence="3">Uncharacterized protein</fullName>
    </submittedName>
</protein>
<gene>
    <name evidence="3" type="ORF">TRFO_03737</name>
</gene>
<evidence type="ECO:0000313" key="3">
    <source>
        <dbReference type="EMBL" id="OHT12109.1"/>
    </source>
</evidence>
<dbReference type="VEuPathDB" id="TrichDB:TRFO_03737"/>
<keyword evidence="1" id="KW-0175">Coiled coil</keyword>
<evidence type="ECO:0000256" key="2">
    <source>
        <dbReference type="SAM" id="MobiDB-lite"/>
    </source>
</evidence>
<feature type="coiled-coil region" evidence="1">
    <location>
        <begin position="56"/>
        <end position="118"/>
    </location>
</feature>
<evidence type="ECO:0000313" key="4">
    <source>
        <dbReference type="Proteomes" id="UP000179807"/>
    </source>
</evidence>
<evidence type="ECO:0000256" key="1">
    <source>
        <dbReference type="SAM" id="Coils"/>
    </source>
</evidence>
<accession>A0A1J4KRM2</accession>
<sequence length="309" mass="36436">MIKLNTSSNNNPSTRKRRLSDEGAVVRAPDGHVTQINIINSANQDAQPTPDYLALNSRLKAELIKKDKEIDDLKSERSSLWSKIAHRNQKITQLKKKVEELEQQRKNEIEEKDLLLYSLRTQMEAENRLIYVAQGNYEYQINIQIQNLQQVNQILKDYLKKIVRSIFPPDNSALDINEYECHNFLVNSPNIKQRYENWDQLLQSFNQQTVKIQELDSQLQSLTNDIEKNHQVNKHLEKVRKKLLETLETIVRRFIPIHSYPYPEFSQEEIDNFMEKLPSLAEDVLSVPTMRKRNEILEEECKVLRNKLK</sequence>
<comment type="caution">
    <text evidence="3">The sequence shown here is derived from an EMBL/GenBank/DDBJ whole genome shotgun (WGS) entry which is preliminary data.</text>
</comment>
<organism evidence="3 4">
    <name type="scientific">Tritrichomonas foetus</name>
    <dbReference type="NCBI Taxonomy" id="1144522"/>
    <lineage>
        <taxon>Eukaryota</taxon>
        <taxon>Metamonada</taxon>
        <taxon>Parabasalia</taxon>
        <taxon>Tritrichomonadida</taxon>
        <taxon>Tritrichomonadidae</taxon>
        <taxon>Tritrichomonas</taxon>
    </lineage>
</organism>
<proteinExistence type="predicted"/>
<feature type="compositionally biased region" description="Polar residues" evidence="2">
    <location>
        <begin position="1"/>
        <end position="13"/>
    </location>
</feature>
<keyword evidence="4" id="KW-1185">Reference proteome</keyword>
<feature type="region of interest" description="Disordered" evidence="2">
    <location>
        <begin position="1"/>
        <end position="23"/>
    </location>
</feature>
<dbReference type="AlphaFoldDB" id="A0A1J4KRM2"/>
<dbReference type="RefSeq" id="XP_068365245.1">
    <property type="nucleotide sequence ID" value="XM_068491488.1"/>
</dbReference>
<name>A0A1J4KRM2_9EUKA</name>
<feature type="coiled-coil region" evidence="1">
    <location>
        <begin position="205"/>
        <end position="232"/>
    </location>
</feature>
<reference evidence="3" key="1">
    <citation type="submission" date="2016-10" db="EMBL/GenBank/DDBJ databases">
        <authorList>
            <person name="Benchimol M."/>
            <person name="Almeida L.G."/>
            <person name="Vasconcelos A.T."/>
            <person name="Perreira-Neves A."/>
            <person name="Rosa I.A."/>
            <person name="Tasca T."/>
            <person name="Bogo M.R."/>
            <person name="de Souza W."/>
        </authorList>
    </citation>
    <scope>NUCLEOTIDE SEQUENCE [LARGE SCALE GENOMIC DNA]</scope>
    <source>
        <strain evidence="3">K</strain>
    </source>
</reference>
<dbReference type="GeneID" id="94826192"/>
<dbReference type="Proteomes" id="UP000179807">
    <property type="component" value="Unassembled WGS sequence"/>
</dbReference>
<dbReference type="EMBL" id="MLAK01000571">
    <property type="protein sequence ID" value="OHT12109.1"/>
    <property type="molecule type" value="Genomic_DNA"/>
</dbReference>